<dbReference type="EMBL" id="GGEC01091339">
    <property type="protein sequence ID" value="MBX71823.1"/>
    <property type="molecule type" value="Transcribed_RNA"/>
</dbReference>
<accession>A0A2P2QXV4</accession>
<proteinExistence type="predicted"/>
<dbReference type="AlphaFoldDB" id="A0A2P2QXV4"/>
<name>A0A2P2QXV4_RHIMU</name>
<protein>
    <submittedName>
        <fullName evidence="1">Uncharacterized protein</fullName>
    </submittedName>
</protein>
<organism evidence="1">
    <name type="scientific">Rhizophora mucronata</name>
    <name type="common">Asiatic mangrove</name>
    <dbReference type="NCBI Taxonomy" id="61149"/>
    <lineage>
        <taxon>Eukaryota</taxon>
        <taxon>Viridiplantae</taxon>
        <taxon>Streptophyta</taxon>
        <taxon>Embryophyta</taxon>
        <taxon>Tracheophyta</taxon>
        <taxon>Spermatophyta</taxon>
        <taxon>Magnoliopsida</taxon>
        <taxon>eudicotyledons</taxon>
        <taxon>Gunneridae</taxon>
        <taxon>Pentapetalae</taxon>
        <taxon>rosids</taxon>
        <taxon>fabids</taxon>
        <taxon>Malpighiales</taxon>
        <taxon>Rhizophoraceae</taxon>
        <taxon>Rhizophora</taxon>
    </lineage>
</organism>
<sequence length="45" mass="5277">MVLTLSPKQIEKQKNKKKKKTISLFGTFNELHKLEKTYSKSVKII</sequence>
<reference evidence="1" key="1">
    <citation type="submission" date="2018-02" db="EMBL/GenBank/DDBJ databases">
        <title>Rhizophora mucronata_Transcriptome.</title>
        <authorList>
            <person name="Meera S.P."/>
            <person name="Sreeshan A."/>
            <person name="Augustine A."/>
        </authorList>
    </citation>
    <scope>NUCLEOTIDE SEQUENCE</scope>
    <source>
        <tissue evidence="1">Leaf</tissue>
    </source>
</reference>
<evidence type="ECO:0000313" key="1">
    <source>
        <dbReference type="EMBL" id="MBX71823.1"/>
    </source>
</evidence>